<dbReference type="eggNOG" id="ENOG5030RCC">
    <property type="taxonomic scope" value="Bacteria"/>
</dbReference>
<dbReference type="InterPro" id="IPR006311">
    <property type="entry name" value="TAT_signal"/>
</dbReference>
<accession>C9Z7F3</accession>
<name>C9Z7F3_STRSW</name>
<proteinExistence type="predicted"/>
<dbReference type="AlphaFoldDB" id="C9Z7F3"/>
<organism evidence="1 2">
    <name type="scientific">Streptomyces scabiei (strain 87.22)</name>
    <dbReference type="NCBI Taxonomy" id="680198"/>
    <lineage>
        <taxon>Bacteria</taxon>
        <taxon>Bacillati</taxon>
        <taxon>Actinomycetota</taxon>
        <taxon>Actinomycetes</taxon>
        <taxon>Kitasatosporales</taxon>
        <taxon>Streptomycetaceae</taxon>
        <taxon>Streptomyces</taxon>
    </lineage>
</organism>
<dbReference type="EMBL" id="FN554889">
    <property type="protein sequence ID" value="CBG73015.1"/>
    <property type="molecule type" value="Genomic_DNA"/>
</dbReference>
<dbReference type="HOGENOM" id="CLU_2157045_0_0_11"/>
<dbReference type="Proteomes" id="UP000001444">
    <property type="component" value="Chromosome"/>
</dbReference>
<keyword evidence="2" id="KW-1185">Reference proteome</keyword>
<evidence type="ECO:0000313" key="2">
    <source>
        <dbReference type="Proteomes" id="UP000001444"/>
    </source>
</evidence>
<evidence type="ECO:0000313" key="1">
    <source>
        <dbReference type="EMBL" id="CBG73015.1"/>
    </source>
</evidence>
<sequence>MSTSSDLLVLPRDRPLRGGEGRIMTMKVRRFLAALGVAAAAGIVPVAAAGTAHADAFDCVEYLKDKGYRVGPVVTSACGYHSVIGFHPVCIVKLQDVGVRAGHANRACTLA</sequence>
<dbReference type="PROSITE" id="PS51318">
    <property type="entry name" value="TAT"/>
    <property type="match status" value="1"/>
</dbReference>
<protein>
    <submittedName>
        <fullName evidence="1">Uncharacterized protein</fullName>
    </submittedName>
</protein>
<gene>
    <name evidence="1" type="ordered locus">SCAB_59962</name>
</gene>
<dbReference type="KEGG" id="scb:SCAB_59962"/>
<reference evidence="1 2" key="1">
    <citation type="journal article" date="2010" name="Mol. Plant Microbe Interact.">
        <title>Streptomyces scabies 87-22 contains a coronafacic acid-like biosynthetic cluster that contributes to plant-microbe interactions.</title>
        <authorList>
            <person name="Bignell D.R."/>
            <person name="Seipke R.F."/>
            <person name="Huguet-Tapia J.C."/>
            <person name="Chambers A.H."/>
            <person name="Parry R.J."/>
            <person name="Loria R."/>
        </authorList>
    </citation>
    <scope>NUCLEOTIDE SEQUENCE [LARGE SCALE GENOMIC DNA]</scope>
    <source>
        <strain evidence="1 2">87.22</strain>
    </source>
</reference>